<dbReference type="InterPro" id="IPR043749">
    <property type="entry name" value="DUF5694"/>
</dbReference>
<comment type="caution">
    <text evidence="1">The sequence shown here is derived from an EMBL/GenBank/DDBJ whole genome shotgun (WGS) entry which is preliminary data.</text>
</comment>
<protein>
    <submittedName>
        <fullName evidence="1">Uncharacterized protein</fullName>
    </submittedName>
</protein>
<proteinExistence type="predicted"/>
<dbReference type="Pfam" id="PF18950">
    <property type="entry name" value="DUF5694"/>
    <property type="match status" value="1"/>
</dbReference>
<organism evidence="1 2">
    <name type="scientific">Symbiobacterium thermophilum</name>
    <dbReference type="NCBI Taxonomy" id="2734"/>
    <lineage>
        <taxon>Bacteria</taxon>
        <taxon>Bacillati</taxon>
        <taxon>Bacillota</taxon>
        <taxon>Clostridia</taxon>
        <taxon>Eubacteriales</taxon>
        <taxon>Symbiobacteriaceae</taxon>
        <taxon>Symbiobacterium</taxon>
    </lineage>
</organism>
<evidence type="ECO:0000313" key="1">
    <source>
        <dbReference type="EMBL" id="MBY6275693.1"/>
    </source>
</evidence>
<accession>A0A953LFY5</accession>
<dbReference type="AlphaFoldDB" id="A0A953LFY5"/>
<dbReference type="Proteomes" id="UP000732377">
    <property type="component" value="Unassembled WGS sequence"/>
</dbReference>
<reference evidence="1" key="1">
    <citation type="submission" date="2017-11" db="EMBL/GenBank/DDBJ databases">
        <title>Three new genomes from thermophilic consortium.</title>
        <authorList>
            <person name="Quaggio R."/>
            <person name="Amgarten D."/>
            <person name="Setubal J.C."/>
        </authorList>
    </citation>
    <scope>NUCLEOTIDE SEQUENCE</scope>
    <source>
        <strain evidence="1">ZCTH01-B2</strain>
    </source>
</reference>
<name>A0A953LFY5_SYMTR</name>
<dbReference type="EMBL" id="PIUK01000035">
    <property type="protein sequence ID" value="MBY6275693.1"/>
    <property type="molecule type" value="Genomic_DNA"/>
</dbReference>
<gene>
    <name evidence="1" type="ORF">CWE10_05625</name>
</gene>
<evidence type="ECO:0000313" key="2">
    <source>
        <dbReference type="Proteomes" id="UP000732377"/>
    </source>
</evidence>
<sequence>MVQERAQVMVLGTFHMENPNLDYVKTGYGDVLSEPYQQQIQEVVARLLRYRPTHVAVEAPPDAAPALQERYDQYRAGGYTLGRNEIDQLGFRTAAAMGHSRIFGIDYRLDLDFSAVLDEAGKLGLTGFLNAFERMTRSVAEAQERAEADGGVLGLLRYLNSPDHDAMHGVYLQIAAVGAGASYVGARLVADWYRRNLFMFSHIADLARQPEDRILVLVGAGHRPLLRQFITESPDLEYVDPLPYLT</sequence>